<dbReference type="FunFam" id="3.40.50.150:FF:000073">
    <property type="entry name" value="THUMP domain containing 3"/>
    <property type="match status" value="1"/>
</dbReference>
<dbReference type="Gene3D" id="1.20.1050.10">
    <property type="match status" value="1"/>
</dbReference>
<dbReference type="AlphaFoldDB" id="A0A3M6THB3"/>
<dbReference type="GO" id="GO:0005737">
    <property type="term" value="C:cytoplasm"/>
    <property type="evidence" value="ECO:0007669"/>
    <property type="project" value="TreeGrafter"/>
</dbReference>
<evidence type="ECO:0000256" key="1">
    <source>
        <dbReference type="ARBA" id="ARBA00022603"/>
    </source>
</evidence>
<name>A0A3M6THB3_POCDA</name>
<evidence type="ECO:0000256" key="6">
    <source>
        <dbReference type="SAM" id="MobiDB-lite"/>
    </source>
</evidence>
<reference evidence="10 11" key="1">
    <citation type="journal article" date="2018" name="Sci. Rep.">
        <title>Comparative analysis of the Pocillopora damicornis genome highlights role of immune system in coral evolution.</title>
        <authorList>
            <person name="Cunning R."/>
            <person name="Bay R.A."/>
            <person name="Gillette P."/>
            <person name="Baker A.C."/>
            <person name="Traylor-Knowles N."/>
        </authorList>
    </citation>
    <scope>NUCLEOTIDE SEQUENCE [LARGE SCALE GENOMIC DNA]</scope>
    <source>
        <strain evidence="10">RSMAS</strain>
        <tissue evidence="10">Whole animal</tissue>
    </source>
</reference>
<dbReference type="CDD" id="cd03044">
    <property type="entry name" value="GST_N_EF1Bgamma"/>
    <property type="match status" value="1"/>
</dbReference>
<sequence>MAAGALYTYPDNFRAYKILIAAEYSGAKVTLPSFKFGETNQSAEFLKKFPLGKHYIVFLLTSQYPQFHLVSNDQLRGKTPLEGALIQQYVNFADQEILPAVVTWVFPTLGLMQFNKQATDKAMGDVKKALTVLNTALLTRTFLVGERVTLADIAVGCNLLMLYKQVMEPSFRAQFGNVNRWFLTIVNQPQFKKILGEVKLCETMAKFDGKKFAELHPKKDEKKDKKAKSPKEEKPKQEQPKKEKKEKPKKEEDDEVDDVPKEPKSKDPYAGLPKSSFDMDAFKRVYSNKDTVTEAIPYFWEHFNKEDYSIWLAEYMYDDELKRIFMSCNLVGGMFQRLEKLRKTAFASVIIFGEDGNISISGVWICRTQKLAFDLNDDWAVDSPSYKFTKLDADNPEHKKLVNEYMAWEGDFGGKNRYVTSVLHKAFTACLMRKMADIVSVDICATVTTGLESVAAEECEEKLGCKSIRKGRGRIYFDIPTNSFMQLKSLRSVEHLFVVVKEFQEDSSEGFDCHSPDILEKLYKLPQALDWKSSLFMWKQFKGYSGAIFKNENDDLNCNRDGFVTVKNGGGSSKEGDESVAEEMEDESEAPVKRMKHGNENSGQPKASEEDDSEETVLPSSVDLGVTSTSTNAKPLEVADQLVLPRFRVTCTRTGNNHSFSSQEAAAKFGGGINDGFGWRVDLSHPDIEVLLHIVDNSVVIGIALTKESRGKRNIAHFGPTNLKSSIAYCMLSLANIKPGDVVCDPMCGGGSIPIEASLSWPTSFHLCGDHHELAPARTLANVQNVVELQLEKKKTLPLDIFQWDVCNLPLKANSIDVFISDLPFGKRSGSKHENWKLYPKALEEMARVCSVGSGRAVLLTQDKKVMWKAVNSSRQWKKDLTLWINIGGLKAGIYVLTRTK</sequence>
<dbReference type="InterPro" id="IPR001662">
    <property type="entry name" value="EF1B_G_C"/>
</dbReference>
<dbReference type="InterPro" id="IPR010987">
    <property type="entry name" value="Glutathione-S-Trfase_C-like"/>
</dbReference>
<dbReference type="GO" id="GO:0003723">
    <property type="term" value="F:RNA binding"/>
    <property type="evidence" value="ECO:0007669"/>
    <property type="project" value="UniProtKB-UniRule"/>
</dbReference>
<dbReference type="PANTHER" id="PTHR43986">
    <property type="entry name" value="ELONGATION FACTOR 1-GAMMA"/>
    <property type="match status" value="1"/>
</dbReference>
<feature type="region of interest" description="Disordered" evidence="6">
    <location>
        <begin position="218"/>
        <end position="272"/>
    </location>
</feature>
<keyword evidence="1" id="KW-0489">Methyltransferase</keyword>
<evidence type="ECO:0008006" key="12">
    <source>
        <dbReference type="Google" id="ProtNLM"/>
    </source>
</evidence>
<keyword evidence="11" id="KW-1185">Reference proteome</keyword>
<keyword evidence="3 4" id="KW-0648">Protein biosynthesis</keyword>
<protein>
    <recommendedName>
        <fullName evidence="12">THUMP domain-containing protein</fullName>
    </recommendedName>
</protein>
<accession>A0A3M6THB3</accession>
<dbReference type="SUPFAM" id="SSF89942">
    <property type="entry name" value="eEF1-gamma domain"/>
    <property type="match status" value="1"/>
</dbReference>
<dbReference type="FunFam" id="3.30.70.1010:FF:000001">
    <property type="entry name" value="Elongation factor 1-gamma 1"/>
    <property type="match status" value="1"/>
</dbReference>
<dbReference type="Pfam" id="PF00043">
    <property type="entry name" value="GST_C"/>
    <property type="match status" value="1"/>
</dbReference>
<keyword evidence="5" id="KW-0694">RNA-binding</keyword>
<feature type="compositionally biased region" description="Basic and acidic residues" evidence="6">
    <location>
        <begin position="218"/>
        <end position="251"/>
    </location>
</feature>
<feature type="domain" description="GST C-terminal" evidence="8">
    <location>
        <begin position="79"/>
        <end position="207"/>
    </location>
</feature>
<evidence type="ECO:0000256" key="5">
    <source>
        <dbReference type="PROSITE-ProRule" id="PRU00529"/>
    </source>
</evidence>
<dbReference type="InterPro" id="IPR004046">
    <property type="entry name" value="GST_C"/>
</dbReference>
<dbReference type="SUPFAM" id="SSF47616">
    <property type="entry name" value="GST C-terminal domain-like"/>
    <property type="match status" value="1"/>
</dbReference>
<dbReference type="Pfam" id="PF02926">
    <property type="entry name" value="THUMP"/>
    <property type="match status" value="1"/>
</dbReference>
<evidence type="ECO:0000313" key="11">
    <source>
        <dbReference type="Proteomes" id="UP000275408"/>
    </source>
</evidence>
<feature type="domain" description="EF-1-gamma C-terminal" evidence="7">
    <location>
        <begin position="265"/>
        <end position="425"/>
    </location>
</feature>
<dbReference type="SMART" id="SM00981">
    <property type="entry name" value="THUMP"/>
    <property type="match status" value="1"/>
</dbReference>
<evidence type="ECO:0000259" key="9">
    <source>
        <dbReference type="PROSITE" id="PS51165"/>
    </source>
</evidence>
<dbReference type="CDD" id="cd03181">
    <property type="entry name" value="GST_C_EF1Bgamma_like"/>
    <property type="match status" value="1"/>
</dbReference>
<dbReference type="Gene3D" id="3.30.2130.30">
    <property type="match status" value="2"/>
</dbReference>
<dbReference type="EMBL" id="RCHS01003581">
    <property type="protein sequence ID" value="RMX40728.1"/>
    <property type="molecule type" value="Genomic_DNA"/>
</dbReference>
<proteinExistence type="predicted"/>
<keyword evidence="1" id="KW-0808">Transferase</keyword>
<dbReference type="InterPro" id="IPR029063">
    <property type="entry name" value="SAM-dependent_MTases_sf"/>
</dbReference>
<evidence type="ECO:0000256" key="2">
    <source>
        <dbReference type="ARBA" id="ARBA00022768"/>
    </source>
</evidence>
<feature type="compositionally biased region" description="Acidic residues" evidence="6">
    <location>
        <begin position="578"/>
        <end position="589"/>
    </location>
</feature>
<dbReference type="InterPro" id="IPR050802">
    <property type="entry name" value="EF-GSTs"/>
</dbReference>
<feature type="compositionally biased region" description="Basic and acidic residues" evidence="6">
    <location>
        <begin position="258"/>
        <end position="267"/>
    </location>
</feature>
<dbReference type="GO" id="GO:0032259">
    <property type="term" value="P:methylation"/>
    <property type="evidence" value="ECO:0007669"/>
    <property type="project" value="UniProtKB-KW"/>
</dbReference>
<dbReference type="SMART" id="SM01183">
    <property type="entry name" value="EF1G"/>
    <property type="match status" value="1"/>
</dbReference>
<dbReference type="Gene3D" id="3.40.30.10">
    <property type="entry name" value="Glutaredoxin"/>
    <property type="match status" value="1"/>
</dbReference>
<dbReference type="InterPro" id="IPR036433">
    <property type="entry name" value="EF1B_G_C_sf"/>
</dbReference>
<dbReference type="STRING" id="46731.A0A3M6THB3"/>
<evidence type="ECO:0000313" key="10">
    <source>
        <dbReference type="EMBL" id="RMX40728.1"/>
    </source>
</evidence>
<dbReference type="Gene3D" id="3.30.70.1010">
    <property type="entry name" value="Translation elongation factor EF1B, gamma chain, conserved domain"/>
    <property type="match status" value="1"/>
</dbReference>
<evidence type="ECO:0000256" key="3">
    <source>
        <dbReference type="ARBA" id="ARBA00022917"/>
    </source>
</evidence>
<dbReference type="PANTHER" id="PTHR43986:SF1">
    <property type="entry name" value="ELONGATION FACTOR 1-GAMMA"/>
    <property type="match status" value="1"/>
</dbReference>
<evidence type="ECO:0000259" key="8">
    <source>
        <dbReference type="PROSITE" id="PS50405"/>
    </source>
</evidence>
<dbReference type="FunFam" id="1.20.1050.10:FF:000006">
    <property type="entry name" value="Elongation factor 1 gamma"/>
    <property type="match status" value="1"/>
</dbReference>
<dbReference type="InterPro" id="IPR036282">
    <property type="entry name" value="Glutathione-S-Trfase_C_sf"/>
</dbReference>
<feature type="domain" description="THUMP" evidence="9">
    <location>
        <begin position="608"/>
        <end position="705"/>
    </location>
</feature>
<dbReference type="GO" id="GO:0005634">
    <property type="term" value="C:nucleus"/>
    <property type="evidence" value="ECO:0007669"/>
    <property type="project" value="TreeGrafter"/>
</dbReference>
<dbReference type="CDD" id="cd11715">
    <property type="entry name" value="THUMP_AdoMetMT"/>
    <property type="match status" value="1"/>
</dbReference>
<keyword evidence="2 4" id="KW-0251">Elongation factor</keyword>
<dbReference type="PROSITE" id="PS50405">
    <property type="entry name" value="GST_CTER"/>
    <property type="match status" value="1"/>
</dbReference>
<dbReference type="Gene3D" id="3.40.50.150">
    <property type="entry name" value="Vaccinia Virus protein VP39"/>
    <property type="match status" value="1"/>
</dbReference>
<dbReference type="Proteomes" id="UP000275408">
    <property type="component" value="Unassembled WGS sequence"/>
</dbReference>
<dbReference type="OrthoDB" id="47730at2759"/>
<dbReference type="Pfam" id="PF01170">
    <property type="entry name" value="UPF0020"/>
    <property type="match status" value="1"/>
</dbReference>
<evidence type="ECO:0000256" key="4">
    <source>
        <dbReference type="PROSITE-ProRule" id="PRU00519"/>
    </source>
</evidence>
<dbReference type="SUPFAM" id="SSF143437">
    <property type="entry name" value="THUMP domain-like"/>
    <property type="match status" value="1"/>
</dbReference>
<dbReference type="InterPro" id="IPR004114">
    <property type="entry name" value="THUMP_dom"/>
</dbReference>
<dbReference type="PROSITE" id="PS50040">
    <property type="entry name" value="EF1G_C"/>
    <property type="match status" value="1"/>
</dbReference>
<feature type="region of interest" description="Disordered" evidence="6">
    <location>
        <begin position="564"/>
        <end position="619"/>
    </location>
</feature>
<dbReference type="Pfam" id="PF00647">
    <property type="entry name" value="EF1G"/>
    <property type="match status" value="1"/>
</dbReference>
<dbReference type="GO" id="GO:0008173">
    <property type="term" value="F:RNA methyltransferase activity"/>
    <property type="evidence" value="ECO:0007669"/>
    <property type="project" value="UniProtKB-ARBA"/>
</dbReference>
<dbReference type="SUPFAM" id="SSF53335">
    <property type="entry name" value="S-adenosyl-L-methionine-dependent methyltransferases"/>
    <property type="match status" value="1"/>
</dbReference>
<evidence type="ECO:0000259" key="7">
    <source>
        <dbReference type="PROSITE" id="PS50040"/>
    </source>
</evidence>
<dbReference type="GO" id="GO:0043527">
    <property type="term" value="C:tRNA methyltransferase complex"/>
    <property type="evidence" value="ECO:0007669"/>
    <property type="project" value="UniProtKB-ARBA"/>
</dbReference>
<dbReference type="InterPro" id="IPR000241">
    <property type="entry name" value="RlmKL-like_Mtase"/>
</dbReference>
<organism evidence="10 11">
    <name type="scientific">Pocillopora damicornis</name>
    <name type="common">Cauliflower coral</name>
    <name type="synonym">Millepora damicornis</name>
    <dbReference type="NCBI Taxonomy" id="46731"/>
    <lineage>
        <taxon>Eukaryota</taxon>
        <taxon>Metazoa</taxon>
        <taxon>Cnidaria</taxon>
        <taxon>Anthozoa</taxon>
        <taxon>Hexacorallia</taxon>
        <taxon>Scleractinia</taxon>
        <taxon>Astrocoeniina</taxon>
        <taxon>Pocilloporidae</taxon>
        <taxon>Pocillopora</taxon>
    </lineage>
</organism>
<comment type="caution">
    <text evidence="10">The sequence shown here is derived from an EMBL/GenBank/DDBJ whole genome shotgun (WGS) entry which is preliminary data.</text>
</comment>
<gene>
    <name evidence="10" type="ORF">pdam_00015961</name>
</gene>
<dbReference type="PROSITE" id="PS51165">
    <property type="entry name" value="THUMP"/>
    <property type="match status" value="1"/>
</dbReference>
<dbReference type="GO" id="GO:0003746">
    <property type="term" value="F:translation elongation factor activity"/>
    <property type="evidence" value="ECO:0007669"/>
    <property type="project" value="UniProtKB-UniRule"/>
</dbReference>